<dbReference type="Gene3D" id="3.90.360.10">
    <property type="entry name" value="Histone acetyl transferase 1 (HAT1), N-terminal domain"/>
    <property type="match status" value="1"/>
</dbReference>
<protein>
    <recommendedName>
        <fullName evidence="4">Histone acetyltransferase type B catalytic subunit</fullName>
        <ecNumber evidence="3">2.3.1.48</ecNumber>
    </recommendedName>
</protein>
<name>A0A267H2Q9_9PLAT</name>
<evidence type="ECO:0000256" key="2">
    <source>
        <dbReference type="ARBA" id="ARBA00010543"/>
    </source>
</evidence>
<keyword evidence="6" id="KW-0539">Nucleus</keyword>
<sequence length="457" mass="52475">LKYCFRHQIIYIKYRILWKDCQHNKMTQFEVQVDQYKADGNKAVCFKLVRSTKDLTNPEIDFHPDMCHQVFGDSETIFGYKNLSIKIYFAACSLTIYLAVEYAEKINKAISGGVEADDIMAALTKDLIPPGYLTNIDQFASRVSSDNEFKPFGVLKQAYTTEDDGRHFEIYQPTMDTPGFREFHSRLQIFLIFFVDAASFIDADDDRWSFLVLYEKFKDDSGEWRHAVAGYMTAYRYYAYPDRVRPRISQFIVLPPYQRRGHGCRLLEAFYSESLADPAVLDIAVEDPVDTFQRLRDFVDCRRLLFEAPELFANPVALANGFTETMAKVARERLRLNKRQARRCYEILWLRCTNRSDPSAWRNYRLTVKSRLNQPFRKSGRELAKAAAALESDELQAVLGDLSRQQRIGHLAEAFDQLVSDYGQVLDRLASVAITAGARNSAVAENGAAEACPVDCR</sequence>
<dbReference type="EC" id="2.3.1.48" evidence="3"/>
<evidence type="ECO:0000256" key="7">
    <source>
        <dbReference type="ARBA" id="ARBA00023315"/>
    </source>
</evidence>
<dbReference type="Proteomes" id="UP000215902">
    <property type="component" value="Unassembled WGS sequence"/>
</dbReference>
<dbReference type="CDD" id="cd04301">
    <property type="entry name" value="NAT_SF"/>
    <property type="match status" value="1"/>
</dbReference>
<dbReference type="InterPro" id="IPR048776">
    <property type="entry name" value="HAT1_C"/>
</dbReference>
<evidence type="ECO:0000259" key="10">
    <source>
        <dbReference type="Pfam" id="PF21183"/>
    </source>
</evidence>
<evidence type="ECO:0000313" key="12">
    <source>
        <dbReference type="Proteomes" id="UP000215902"/>
    </source>
</evidence>
<dbReference type="Gene3D" id="1.10.10.390">
    <property type="match status" value="1"/>
</dbReference>
<dbReference type="Pfam" id="PF10394">
    <property type="entry name" value="Hat1_N"/>
    <property type="match status" value="1"/>
</dbReference>
<evidence type="ECO:0000256" key="3">
    <source>
        <dbReference type="ARBA" id="ARBA00013184"/>
    </source>
</evidence>
<reference evidence="11 12" key="1">
    <citation type="submission" date="2017-06" db="EMBL/GenBank/DDBJ databases">
        <title>A platform for efficient transgenesis in Macrostomum lignano, a flatworm model organism for stem cell research.</title>
        <authorList>
            <person name="Berezikov E."/>
        </authorList>
    </citation>
    <scope>NUCLEOTIDE SEQUENCE [LARGE SCALE GENOMIC DNA]</scope>
    <source>
        <strain evidence="11">DV1</strain>
        <tissue evidence="11">Whole organism</tissue>
    </source>
</reference>
<dbReference type="OrthoDB" id="10253098at2759"/>
<evidence type="ECO:0000256" key="5">
    <source>
        <dbReference type="ARBA" id="ARBA00022679"/>
    </source>
</evidence>
<dbReference type="GO" id="GO:0000781">
    <property type="term" value="C:chromosome, telomeric region"/>
    <property type="evidence" value="ECO:0007669"/>
    <property type="project" value="GOC"/>
</dbReference>
<dbReference type="Gene3D" id="3.40.630.30">
    <property type="match status" value="1"/>
</dbReference>
<evidence type="ECO:0000256" key="4">
    <source>
        <dbReference type="ARBA" id="ARBA00021268"/>
    </source>
</evidence>
<proteinExistence type="inferred from homology"/>
<dbReference type="InterPro" id="IPR037113">
    <property type="entry name" value="Hat1_N_sf"/>
</dbReference>
<feature type="domain" description="Histone acetyl transferase HAT1 N-terminal" evidence="9">
    <location>
        <begin position="37"/>
        <end position="196"/>
    </location>
</feature>
<dbReference type="EMBL" id="NIVC01000073">
    <property type="protein sequence ID" value="PAA91809.1"/>
    <property type="molecule type" value="Genomic_DNA"/>
</dbReference>
<dbReference type="GO" id="GO:0005634">
    <property type="term" value="C:nucleus"/>
    <property type="evidence" value="ECO:0007669"/>
    <property type="project" value="UniProtKB-SubCell"/>
</dbReference>
<dbReference type="AlphaFoldDB" id="A0A267H2Q9"/>
<evidence type="ECO:0000259" key="9">
    <source>
        <dbReference type="Pfam" id="PF10394"/>
    </source>
</evidence>
<comment type="catalytic activity">
    <reaction evidence="8">
        <text>L-lysyl-[protein] + acetyl-CoA = N(6)-acetyl-L-lysyl-[protein] + CoA + H(+)</text>
        <dbReference type="Rhea" id="RHEA:45948"/>
        <dbReference type="Rhea" id="RHEA-COMP:9752"/>
        <dbReference type="Rhea" id="RHEA-COMP:10731"/>
        <dbReference type="ChEBI" id="CHEBI:15378"/>
        <dbReference type="ChEBI" id="CHEBI:29969"/>
        <dbReference type="ChEBI" id="CHEBI:57287"/>
        <dbReference type="ChEBI" id="CHEBI:57288"/>
        <dbReference type="ChEBI" id="CHEBI:61930"/>
        <dbReference type="EC" id="2.3.1.48"/>
    </reaction>
</comment>
<keyword evidence="12" id="KW-1185">Reference proteome</keyword>
<evidence type="ECO:0000256" key="8">
    <source>
        <dbReference type="ARBA" id="ARBA00048017"/>
    </source>
</evidence>
<dbReference type="SUPFAM" id="SSF55729">
    <property type="entry name" value="Acyl-CoA N-acyltransferases (Nat)"/>
    <property type="match status" value="1"/>
</dbReference>
<keyword evidence="5" id="KW-0808">Transferase</keyword>
<dbReference type="GO" id="GO:0004402">
    <property type="term" value="F:histone acetyltransferase activity"/>
    <property type="evidence" value="ECO:0007669"/>
    <property type="project" value="InterPro"/>
</dbReference>
<organism evidence="11 12">
    <name type="scientific">Macrostomum lignano</name>
    <dbReference type="NCBI Taxonomy" id="282301"/>
    <lineage>
        <taxon>Eukaryota</taxon>
        <taxon>Metazoa</taxon>
        <taxon>Spiralia</taxon>
        <taxon>Lophotrochozoa</taxon>
        <taxon>Platyhelminthes</taxon>
        <taxon>Rhabditophora</taxon>
        <taxon>Macrostomorpha</taxon>
        <taxon>Macrostomida</taxon>
        <taxon>Macrostomidae</taxon>
        <taxon>Macrostomum</taxon>
    </lineage>
</organism>
<feature type="non-terminal residue" evidence="11">
    <location>
        <position position="1"/>
    </location>
</feature>
<evidence type="ECO:0000256" key="6">
    <source>
        <dbReference type="ARBA" id="ARBA00023242"/>
    </source>
</evidence>
<gene>
    <name evidence="11" type="ORF">BOX15_Mlig020729g4</name>
</gene>
<dbReference type="InterPro" id="IPR013523">
    <property type="entry name" value="Hist_AcTrfase_HAT1_C"/>
</dbReference>
<keyword evidence="7" id="KW-0012">Acyltransferase</keyword>
<dbReference type="STRING" id="282301.A0A267H2Q9"/>
<evidence type="ECO:0000313" key="11">
    <source>
        <dbReference type="EMBL" id="PAA91809.1"/>
    </source>
</evidence>
<dbReference type="InterPro" id="IPR019467">
    <property type="entry name" value="Hat1_N"/>
</dbReference>
<dbReference type="Pfam" id="PF21183">
    <property type="entry name" value="HAT1_C"/>
    <property type="match status" value="1"/>
</dbReference>
<comment type="caution">
    <text evidence="11">The sequence shown here is derived from an EMBL/GenBank/DDBJ whole genome shotgun (WGS) entry which is preliminary data.</text>
</comment>
<dbReference type="InterPro" id="IPR016181">
    <property type="entry name" value="Acyl_CoA_acyltransferase"/>
</dbReference>
<dbReference type="GO" id="GO:0042393">
    <property type="term" value="F:histone binding"/>
    <property type="evidence" value="ECO:0007669"/>
    <property type="project" value="InterPro"/>
</dbReference>
<dbReference type="InterPro" id="IPR017380">
    <property type="entry name" value="Hist_AcTrfase_B-typ_cat-su"/>
</dbReference>
<evidence type="ECO:0000256" key="1">
    <source>
        <dbReference type="ARBA" id="ARBA00004123"/>
    </source>
</evidence>
<dbReference type="PANTHER" id="PTHR12046">
    <property type="entry name" value="HISTONE ACETYLTRANSFERASE TYPE B CATALYTIC SUBUNIT"/>
    <property type="match status" value="1"/>
</dbReference>
<dbReference type="GO" id="GO:0031509">
    <property type="term" value="P:subtelomeric heterochromatin formation"/>
    <property type="evidence" value="ECO:0007669"/>
    <property type="project" value="InterPro"/>
</dbReference>
<feature type="domain" description="Histone acetyltransferase type B catalytic subunit C-terminal" evidence="10">
    <location>
        <begin position="296"/>
        <end position="350"/>
    </location>
</feature>
<accession>A0A267H2Q9</accession>
<comment type="similarity">
    <text evidence="2">Belongs to the HAT1 family.</text>
</comment>
<comment type="subcellular location">
    <subcellularLocation>
        <location evidence="1">Nucleus</location>
    </subcellularLocation>
</comment>